<sequence length="147" mass="15727">GADSASVVFDAFQSAKARGMDILIADTAGRLHTQGNLMEELRKIRRVLQKIDPAAPHETMLVLDAGIGQNAVNQAREFHEAVAVSGITMTKLDGTARGGILLAIADTLKIPLRFVGMGEGIDDLRPFDANAYVRAILGHDDVPEHGE</sequence>
<evidence type="ECO:0000256" key="1">
    <source>
        <dbReference type="ARBA" id="ARBA00004413"/>
    </source>
</evidence>
<dbReference type="GO" id="GO:0005047">
    <property type="term" value="F:signal recognition particle binding"/>
    <property type="evidence" value="ECO:0007669"/>
    <property type="project" value="TreeGrafter"/>
</dbReference>
<evidence type="ECO:0000259" key="7">
    <source>
        <dbReference type="PROSITE" id="PS00300"/>
    </source>
</evidence>
<accession>A0A0W0TTX7</accession>
<dbReference type="PANTHER" id="PTHR43134">
    <property type="entry name" value="SIGNAL RECOGNITION PARTICLE RECEPTOR SUBUNIT ALPHA"/>
    <property type="match status" value="1"/>
</dbReference>
<dbReference type="InterPro" id="IPR000897">
    <property type="entry name" value="SRP54_GTPase_dom"/>
</dbReference>
<evidence type="ECO:0000313" key="9">
    <source>
        <dbReference type="Proteomes" id="UP000054785"/>
    </source>
</evidence>
<dbReference type="Gene3D" id="1.20.120.140">
    <property type="entry name" value="Signal recognition particle SRP54, nucleotide-binding domain"/>
    <property type="match status" value="1"/>
</dbReference>
<evidence type="ECO:0000313" key="8">
    <source>
        <dbReference type="EMBL" id="KTC99092.1"/>
    </source>
</evidence>
<dbReference type="PROSITE" id="PS00300">
    <property type="entry name" value="SRP54"/>
    <property type="match status" value="1"/>
</dbReference>
<evidence type="ECO:0000256" key="3">
    <source>
        <dbReference type="ARBA" id="ARBA00022741"/>
    </source>
</evidence>
<dbReference type="Gene3D" id="3.40.50.300">
    <property type="entry name" value="P-loop containing nucleotide triphosphate hydrolases"/>
    <property type="match status" value="1"/>
</dbReference>
<dbReference type="GO" id="GO:0051301">
    <property type="term" value="P:cell division"/>
    <property type="evidence" value="ECO:0007669"/>
    <property type="project" value="UniProtKB-KW"/>
</dbReference>
<feature type="non-terminal residue" evidence="8">
    <location>
        <position position="1"/>
    </location>
</feature>
<protein>
    <submittedName>
        <fullName evidence="8">Cell division membrane protein FtsY</fullName>
    </submittedName>
</protein>
<dbReference type="SMART" id="SM00962">
    <property type="entry name" value="SRP54"/>
    <property type="match status" value="1"/>
</dbReference>
<keyword evidence="6" id="KW-0675">Receptor</keyword>
<evidence type="ECO:0000256" key="4">
    <source>
        <dbReference type="ARBA" id="ARBA00023134"/>
    </source>
</evidence>
<evidence type="ECO:0000256" key="5">
    <source>
        <dbReference type="ARBA" id="ARBA00023136"/>
    </source>
</evidence>
<feature type="domain" description="SRP54-type proteins GTP-binding" evidence="7">
    <location>
        <begin position="111"/>
        <end position="124"/>
    </location>
</feature>
<dbReference type="EMBL" id="LNYC01000051">
    <property type="protein sequence ID" value="KTC99092.1"/>
    <property type="molecule type" value="Genomic_DNA"/>
</dbReference>
<dbReference type="GO" id="GO:0005886">
    <property type="term" value="C:plasma membrane"/>
    <property type="evidence" value="ECO:0007669"/>
    <property type="project" value="UniProtKB-SubCell"/>
</dbReference>
<keyword evidence="8" id="KW-0131">Cell cycle</keyword>
<dbReference type="PATRIC" id="fig|45065.4.peg.1466"/>
<evidence type="ECO:0000256" key="2">
    <source>
        <dbReference type="ARBA" id="ARBA00008531"/>
    </source>
</evidence>
<dbReference type="AlphaFoldDB" id="A0A0W0TTX7"/>
<dbReference type="SUPFAM" id="SSF52540">
    <property type="entry name" value="P-loop containing nucleoside triphosphate hydrolases"/>
    <property type="match status" value="1"/>
</dbReference>
<name>A0A0W0TTX7_9GAMM</name>
<reference evidence="8 9" key="1">
    <citation type="submission" date="2015-11" db="EMBL/GenBank/DDBJ databases">
        <title>Genomic analysis of 38 Legionella species identifies large and diverse effector repertoires.</title>
        <authorList>
            <person name="Burstein D."/>
            <person name="Amaro F."/>
            <person name="Zusman T."/>
            <person name="Lifshitz Z."/>
            <person name="Cohen O."/>
            <person name="Gilbert J.A."/>
            <person name="Pupko T."/>
            <person name="Shuman H.A."/>
            <person name="Segal G."/>
        </authorList>
    </citation>
    <scope>NUCLEOTIDE SEQUENCE [LARGE SCALE GENOMIC DNA]</scope>
    <source>
        <strain evidence="8 9">ATCC 49504</strain>
    </source>
</reference>
<keyword evidence="4" id="KW-0342">GTP-binding</keyword>
<keyword evidence="3" id="KW-0547">Nucleotide-binding</keyword>
<keyword evidence="8" id="KW-0132">Cell division</keyword>
<gene>
    <name evidence="8" type="ORF">Lgee_1358</name>
</gene>
<comment type="subcellular location">
    <subcellularLocation>
        <location evidence="1">Cell membrane</location>
        <topology evidence="1">Peripheral membrane protein</topology>
        <orientation evidence="1">Cytoplasmic side</orientation>
    </subcellularLocation>
</comment>
<dbReference type="Proteomes" id="UP000054785">
    <property type="component" value="Unassembled WGS sequence"/>
</dbReference>
<dbReference type="GO" id="GO:0005525">
    <property type="term" value="F:GTP binding"/>
    <property type="evidence" value="ECO:0007669"/>
    <property type="project" value="UniProtKB-KW"/>
</dbReference>
<dbReference type="PANTHER" id="PTHR43134:SF1">
    <property type="entry name" value="SIGNAL RECOGNITION PARTICLE RECEPTOR SUBUNIT ALPHA"/>
    <property type="match status" value="1"/>
</dbReference>
<dbReference type="STRING" id="45065.Lgee_1358"/>
<keyword evidence="9" id="KW-1185">Reference proteome</keyword>
<dbReference type="InterPro" id="IPR042101">
    <property type="entry name" value="SRP54_N_sf"/>
</dbReference>
<proteinExistence type="inferred from homology"/>
<organism evidence="8 9">
    <name type="scientific">Legionella geestiana</name>
    <dbReference type="NCBI Taxonomy" id="45065"/>
    <lineage>
        <taxon>Bacteria</taxon>
        <taxon>Pseudomonadati</taxon>
        <taxon>Pseudomonadota</taxon>
        <taxon>Gammaproteobacteria</taxon>
        <taxon>Legionellales</taxon>
        <taxon>Legionellaceae</taxon>
        <taxon>Legionella</taxon>
    </lineage>
</organism>
<comment type="similarity">
    <text evidence="2">Belongs to the GTP-binding SRP family.</text>
</comment>
<dbReference type="Pfam" id="PF00448">
    <property type="entry name" value="SRP54"/>
    <property type="match status" value="1"/>
</dbReference>
<evidence type="ECO:0000256" key="6">
    <source>
        <dbReference type="ARBA" id="ARBA00023170"/>
    </source>
</evidence>
<dbReference type="GO" id="GO:0006614">
    <property type="term" value="P:SRP-dependent cotranslational protein targeting to membrane"/>
    <property type="evidence" value="ECO:0007669"/>
    <property type="project" value="InterPro"/>
</dbReference>
<comment type="caution">
    <text evidence="8">The sequence shown here is derived from an EMBL/GenBank/DDBJ whole genome shotgun (WGS) entry which is preliminary data.</text>
</comment>
<dbReference type="InterPro" id="IPR027417">
    <property type="entry name" value="P-loop_NTPase"/>
</dbReference>
<dbReference type="GO" id="GO:0003924">
    <property type="term" value="F:GTPase activity"/>
    <property type="evidence" value="ECO:0007669"/>
    <property type="project" value="TreeGrafter"/>
</dbReference>
<keyword evidence="5" id="KW-0472">Membrane</keyword>